<accession>A0A6P6XQ88</accession>
<dbReference type="KEGG" id="dpte:113789655"/>
<dbReference type="AlphaFoldDB" id="A0A6P6XQ88"/>
<protein>
    <submittedName>
        <fullName evidence="5">Probable serine hydrolase</fullName>
    </submittedName>
</protein>
<dbReference type="InterPro" id="IPR029058">
    <property type="entry name" value="AB_hydrolase_fold"/>
</dbReference>
<keyword evidence="4" id="KW-1185">Reference proteome</keyword>
<dbReference type="PRINTS" id="PR00111">
    <property type="entry name" value="ABHYDROLASE"/>
</dbReference>
<dbReference type="SUPFAM" id="SSF53474">
    <property type="entry name" value="alpha/beta-Hydrolases"/>
    <property type="match status" value="1"/>
</dbReference>
<dbReference type="Proteomes" id="UP000515146">
    <property type="component" value="Unplaced"/>
</dbReference>
<dbReference type="GO" id="GO:0016787">
    <property type="term" value="F:hydrolase activity"/>
    <property type="evidence" value="ECO:0007669"/>
    <property type="project" value="UniProtKB-KW"/>
</dbReference>
<dbReference type="Pfam" id="PF00561">
    <property type="entry name" value="Abhydrolase_1"/>
    <property type="match status" value="1"/>
</dbReference>
<evidence type="ECO:0000313" key="4">
    <source>
        <dbReference type="Proteomes" id="UP000515146"/>
    </source>
</evidence>
<dbReference type="PANTHER" id="PTHR43798:SF14">
    <property type="entry name" value="SERINE HYDROLASE-LIKE PROTEIN DDB_G0286239"/>
    <property type="match status" value="1"/>
</dbReference>
<comment type="similarity">
    <text evidence="1">Belongs to the AB hydrolase superfamily.</text>
</comment>
<dbReference type="RefSeq" id="XP_027195026.1">
    <property type="nucleotide sequence ID" value="XM_027339225.1"/>
</dbReference>
<feature type="domain" description="AB hydrolase-1" evidence="3">
    <location>
        <begin position="42"/>
        <end position="213"/>
    </location>
</feature>
<proteinExistence type="inferred from homology"/>
<gene>
    <name evidence="5" type="primary">LOC113789655</name>
</gene>
<dbReference type="InParanoid" id="A0A6P6XQ88"/>
<dbReference type="InterPro" id="IPR000073">
    <property type="entry name" value="AB_hydrolase_1"/>
</dbReference>
<evidence type="ECO:0000313" key="5">
    <source>
        <dbReference type="RefSeq" id="XP_027195026.1"/>
    </source>
</evidence>
<dbReference type="GO" id="GO:0016020">
    <property type="term" value="C:membrane"/>
    <property type="evidence" value="ECO:0007669"/>
    <property type="project" value="TreeGrafter"/>
</dbReference>
<dbReference type="OrthoDB" id="190201at2759"/>
<evidence type="ECO:0000256" key="2">
    <source>
        <dbReference type="ARBA" id="ARBA00022801"/>
    </source>
</evidence>
<dbReference type="PANTHER" id="PTHR43798">
    <property type="entry name" value="MONOACYLGLYCEROL LIPASE"/>
    <property type="match status" value="1"/>
</dbReference>
<dbReference type="InterPro" id="IPR050266">
    <property type="entry name" value="AB_hydrolase_sf"/>
</dbReference>
<name>A0A6P6XQ88_DERPT</name>
<evidence type="ECO:0000259" key="3">
    <source>
        <dbReference type="Pfam" id="PF00561"/>
    </source>
</evidence>
<reference evidence="5" key="1">
    <citation type="submission" date="2025-08" db="UniProtKB">
        <authorList>
            <consortium name="RefSeq"/>
        </authorList>
    </citation>
    <scope>IDENTIFICATION</scope>
    <source>
        <strain evidence="5">Airmid</strain>
    </source>
</reference>
<evidence type="ECO:0000256" key="1">
    <source>
        <dbReference type="ARBA" id="ARBA00008645"/>
    </source>
</evidence>
<dbReference type="OMA" id="RGCKLQD"/>
<sequence length="310" mass="35646">MASSVCSDSNNEFEINELIIPTNYGHISAKTWHHNSPERLKVLAVHGWQDNAGTFDQLFPQLSSESMYIVAMDLPGHGSSSHLPKGVPYTDSTWVIAIKQVLEYLNWKSNVTIIAHSMGALASLDFAALFPEIVTRLIMIDTIKPRLYEPDKLAKESMDSVSLFLRTQNISHRPNYSFDVDKAINVVIQTHFNGNLNKNAAFCLMQRAVDFQNNGTVTFRRDPRLNCIIRRKFEKSQFKNYLDGLKCQLMILRARSTHHTLRCQHDREFIEFYRKKCSTFQYHEVDGDHYVHLIHPSNVSSLINDFINLN</sequence>
<dbReference type="Gene3D" id="3.40.50.1820">
    <property type="entry name" value="alpha/beta hydrolase"/>
    <property type="match status" value="1"/>
</dbReference>
<keyword evidence="2 5" id="KW-0378">Hydrolase</keyword>
<organism evidence="4 5">
    <name type="scientific">Dermatophagoides pteronyssinus</name>
    <name type="common">European house dust mite</name>
    <dbReference type="NCBI Taxonomy" id="6956"/>
    <lineage>
        <taxon>Eukaryota</taxon>
        <taxon>Metazoa</taxon>
        <taxon>Ecdysozoa</taxon>
        <taxon>Arthropoda</taxon>
        <taxon>Chelicerata</taxon>
        <taxon>Arachnida</taxon>
        <taxon>Acari</taxon>
        <taxon>Acariformes</taxon>
        <taxon>Sarcoptiformes</taxon>
        <taxon>Astigmata</taxon>
        <taxon>Psoroptidia</taxon>
        <taxon>Analgoidea</taxon>
        <taxon>Pyroglyphidae</taxon>
        <taxon>Dermatophagoidinae</taxon>
        <taxon>Dermatophagoides</taxon>
    </lineage>
</organism>